<feature type="domain" description="HTH luxR-type" evidence="4">
    <location>
        <begin position="51"/>
        <end position="116"/>
    </location>
</feature>
<dbReference type="InterPro" id="IPR036388">
    <property type="entry name" value="WH-like_DNA-bd_sf"/>
</dbReference>
<comment type="caution">
    <text evidence="5">The sequence shown here is derived from an EMBL/GenBank/DDBJ whole genome shotgun (WGS) entry which is preliminary data.</text>
</comment>
<name>A0ABV7TST1_9NEIS</name>
<protein>
    <submittedName>
        <fullName evidence="5">Response regulator transcription factor</fullName>
    </submittedName>
</protein>
<dbReference type="InterPro" id="IPR016032">
    <property type="entry name" value="Sig_transdc_resp-reg_C-effctor"/>
</dbReference>
<evidence type="ECO:0000256" key="3">
    <source>
        <dbReference type="ARBA" id="ARBA00023163"/>
    </source>
</evidence>
<evidence type="ECO:0000256" key="1">
    <source>
        <dbReference type="ARBA" id="ARBA00023015"/>
    </source>
</evidence>
<dbReference type="Gene3D" id="1.10.10.10">
    <property type="entry name" value="Winged helix-like DNA-binding domain superfamily/Winged helix DNA-binding domain"/>
    <property type="match status" value="1"/>
</dbReference>
<keyword evidence="3" id="KW-0804">Transcription</keyword>
<dbReference type="SUPFAM" id="SSF46894">
    <property type="entry name" value="C-terminal effector domain of the bipartite response regulators"/>
    <property type="match status" value="1"/>
</dbReference>
<gene>
    <name evidence="5" type="ORF">ACFOKJ_06650</name>
</gene>
<dbReference type="EMBL" id="JBHRYH010000013">
    <property type="protein sequence ID" value="MFC3625820.1"/>
    <property type="molecule type" value="Genomic_DNA"/>
</dbReference>
<organism evidence="5 6">
    <name type="scientific">Vogesella amnigena</name>
    <dbReference type="NCBI Taxonomy" id="1507449"/>
    <lineage>
        <taxon>Bacteria</taxon>
        <taxon>Pseudomonadati</taxon>
        <taxon>Pseudomonadota</taxon>
        <taxon>Betaproteobacteria</taxon>
        <taxon>Neisseriales</taxon>
        <taxon>Chromobacteriaceae</taxon>
        <taxon>Vogesella</taxon>
    </lineage>
</organism>
<keyword evidence="6" id="KW-1185">Reference proteome</keyword>
<dbReference type="RefSeq" id="WP_390277716.1">
    <property type="nucleotide sequence ID" value="NZ_JBHRYH010000013.1"/>
</dbReference>
<sequence>MLFSAGLRLGEIHLRRESAIEIYRAEQPDHHLQEQVVQQHRPSQAGQHRRWLFAGANLTAREQEIGQLLLSGYSSKGIAQRLGIATDTVKAHRKHLYSKLGINSQAELFSLFLQQKTRAEAQ</sequence>
<evidence type="ECO:0000313" key="6">
    <source>
        <dbReference type="Proteomes" id="UP001595636"/>
    </source>
</evidence>
<dbReference type="PANTHER" id="PTHR44688">
    <property type="entry name" value="DNA-BINDING TRANSCRIPTIONAL ACTIVATOR DEVR_DOSR"/>
    <property type="match status" value="1"/>
</dbReference>
<dbReference type="PROSITE" id="PS50043">
    <property type="entry name" value="HTH_LUXR_2"/>
    <property type="match status" value="1"/>
</dbReference>
<proteinExistence type="predicted"/>
<keyword evidence="1" id="KW-0805">Transcription regulation</keyword>
<dbReference type="Pfam" id="PF00196">
    <property type="entry name" value="GerE"/>
    <property type="match status" value="1"/>
</dbReference>
<dbReference type="PROSITE" id="PS00622">
    <property type="entry name" value="HTH_LUXR_1"/>
    <property type="match status" value="1"/>
</dbReference>
<dbReference type="InterPro" id="IPR000792">
    <property type="entry name" value="Tscrpt_reg_LuxR_C"/>
</dbReference>
<evidence type="ECO:0000313" key="5">
    <source>
        <dbReference type="EMBL" id="MFC3625820.1"/>
    </source>
</evidence>
<dbReference type="PRINTS" id="PR00038">
    <property type="entry name" value="HTHLUXR"/>
</dbReference>
<dbReference type="PANTHER" id="PTHR44688:SF16">
    <property type="entry name" value="DNA-BINDING TRANSCRIPTIONAL ACTIVATOR DEVR_DOSR"/>
    <property type="match status" value="1"/>
</dbReference>
<reference evidence="6" key="1">
    <citation type="journal article" date="2019" name="Int. J. Syst. Evol. Microbiol.">
        <title>The Global Catalogue of Microorganisms (GCM) 10K type strain sequencing project: providing services to taxonomists for standard genome sequencing and annotation.</title>
        <authorList>
            <consortium name="The Broad Institute Genomics Platform"/>
            <consortium name="The Broad Institute Genome Sequencing Center for Infectious Disease"/>
            <person name="Wu L."/>
            <person name="Ma J."/>
        </authorList>
    </citation>
    <scope>NUCLEOTIDE SEQUENCE [LARGE SCALE GENOMIC DNA]</scope>
    <source>
        <strain evidence="6">KCTC 42195</strain>
    </source>
</reference>
<dbReference type="CDD" id="cd06170">
    <property type="entry name" value="LuxR_C_like"/>
    <property type="match status" value="1"/>
</dbReference>
<dbReference type="Proteomes" id="UP001595636">
    <property type="component" value="Unassembled WGS sequence"/>
</dbReference>
<keyword evidence="2" id="KW-0238">DNA-binding</keyword>
<dbReference type="SMART" id="SM00421">
    <property type="entry name" value="HTH_LUXR"/>
    <property type="match status" value="1"/>
</dbReference>
<evidence type="ECO:0000259" key="4">
    <source>
        <dbReference type="PROSITE" id="PS50043"/>
    </source>
</evidence>
<evidence type="ECO:0000256" key="2">
    <source>
        <dbReference type="ARBA" id="ARBA00023125"/>
    </source>
</evidence>
<accession>A0ABV7TST1</accession>